<dbReference type="GO" id="GO:0016137">
    <property type="term" value="P:glycoside metabolic process"/>
    <property type="evidence" value="ECO:0007669"/>
    <property type="project" value="UniProtKB-ARBA"/>
</dbReference>
<dbReference type="EC" id="3.5.1.-" evidence="4"/>
<dbReference type="PANTHER" id="PTHR12526">
    <property type="entry name" value="GLYCOSYLTRANSFERASE"/>
    <property type="match status" value="1"/>
</dbReference>
<name>A0A344UWM8_9ACTN</name>
<dbReference type="AlphaFoldDB" id="A0A344UWM8"/>
<dbReference type="PANTHER" id="PTHR12526:SF510">
    <property type="entry name" value="D-INOSITOL 3-PHOSPHATE GLYCOSYLTRANSFERASE"/>
    <property type="match status" value="1"/>
</dbReference>
<dbReference type="SUPFAM" id="SSF102588">
    <property type="entry name" value="LmbE-like"/>
    <property type="match status" value="1"/>
</dbReference>
<dbReference type="Gene3D" id="3.40.50.10320">
    <property type="entry name" value="LmbE-like"/>
    <property type="match status" value="1"/>
</dbReference>
<keyword evidence="2" id="KW-0808">Transferase</keyword>
<dbReference type="Gene3D" id="3.40.50.2000">
    <property type="entry name" value="Glycogen Phosphorylase B"/>
    <property type="match status" value="2"/>
</dbReference>
<sequence>MSGAGDLTGRTVLAVHPGAEMFGSDRMFLESVTGMVEGGARVVAALPMTGPLVARLEGAGASVVITRAFVLRKALMRPSGWPQLLADLAGGTRSALRLIGRVRPDAIYVSTIIEPLWPPLGRLHQVPVVSHVHEAERSLPVAALLYGPHALSTQVILNSRFTAGAFARVLPGPAHRARILLNGVEGPQDPPPPRPAIDGTLRLVYVGRLSPRKGPDLLLDVAQILADQGIDVNVTLVGDVFSGYEWYAEELRAKAEGMDVPVEFAGFEADVWPRLAAADILAVPSRADESFGNAVVEGVLALRPVVASDMSGLREAAEGYPTTRLVPACDAHAVATGIQEICDDWPAVVAAAPQARAEARRRLAPQIYRAGVRAAIATAVDAGRPGEEPRMNRSQARTSPALLATAPRRAAKTLVRTVSSTIIGALGVDATSAIAGRPTLVITPHPDDETFGCGATIARIRAGGTPVQLLVVSDGADSPRPDGVGPEAMIGLRRQETIAALAALGVDESAITFWDFPDGSVEAHRAELTDRVAGLLTDLSPEQVMVTSAHDRHPDHAVAGMATREAVARLRNRPRLLEYPIWQRIPAALYLRRGADSRISGPLLCRADGFREQKRAAVAAYQSQLPHFPAGWVEDFLRPFEHFTEVRA</sequence>
<dbReference type="OrthoDB" id="8878585at2"/>
<dbReference type="SUPFAM" id="SSF53756">
    <property type="entry name" value="UDP-Glycosyltransferase/glycogen phosphorylase"/>
    <property type="match status" value="1"/>
</dbReference>
<dbReference type="Proteomes" id="UP000251995">
    <property type="component" value="Chromosome"/>
</dbReference>
<evidence type="ECO:0000256" key="2">
    <source>
        <dbReference type="ARBA" id="ARBA00022679"/>
    </source>
</evidence>
<dbReference type="Pfam" id="PF13692">
    <property type="entry name" value="Glyco_trans_1_4"/>
    <property type="match status" value="1"/>
</dbReference>
<dbReference type="EMBL" id="CP025198">
    <property type="protein sequence ID" value="AXE39676.1"/>
    <property type="molecule type" value="Genomic_DNA"/>
</dbReference>
<dbReference type="RefSeq" id="WP_114045519.1">
    <property type="nucleotide sequence ID" value="NZ_CP025198.1"/>
</dbReference>
<dbReference type="Pfam" id="PF02585">
    <property type="entry name" value="PIG-L"/>
    <property type="match status" value="1"/>
</dbReference>
<dbReference type="GO" id="GO:0016757">
    <property type="term" value="F:glycosyltransferase activity"/>
    <property type="evidence" value="ECO:0007669"/>
    <property type="project" value="UniProtKB-KW"/>
</dbReference>
<keyword evidence="4" id="KW-0378">Hydrolase</keyword>
<organism evidence="4 5">
    <name type="scientific">Acidipropionibacterium virtanenii</name>
    <dbReference type="NCBI Taxonomy" id="2057246"/>
    <lineage>
        <taxon>Bacteria</taxon>
        <taxon>Bacillati</taxon>
        <taxon>Actinomycetota</taxon>
        <taxon>Actinomycetes</taxon>
        <taxon>Propionibacteriales</taxon>
        <taxon>Propionibacteriaceae</taxon>
        <taxon>Acidipropionibacterium</taxon>
    </lineage>
</organism>
<dbReference type="InterPro" id="IPR024078">
    <property type="entry name" value="LmbE-like_dom_sf"/>
</dbReference>
<protein>
    <submittedName>
        <fullName evidence="4">Putative N-acetyl-alpha-D-glucosaminyl L-malate deacetylase 2</fullName>
        <ecNumber evidence="4">3.5.1.-</ecNumber>
    </submittedName>
</protein>
<gene>
    <name evidence="4" type="primary">bshB2</name>
    <name evidence="4" type="ORF">JS278_02538</name>
</gene>
<proteinExistence type="predicted"/>
<keyword evidence="1" id="KW-0328">Glycosyltransferase</keyword>
<evidence type="ECO:0000313" key="4">
    <source>
        <dbReference type="EMBL" id="AXE39676.1"/>
    </source>
</evidence>
<accession>A0A344UWM8</accession>
<dbReference type="InterPro" id="IPR003737">
    <property type="entry name" value="GlcNAc_PI_deacetylase-related"/>
</dbReference>
<keyword evidence="3" id="KW-0862">Zinc</keyword>
<reference evidence="4 5" key="1">
    <citation type="submission" date="2017-12" db="EMBL/GenBank/DDBJ databases">
        <title>The whole genome sequence of the Acidipropionibacterium virtanenii sp. nov. type strain JS278.</title>
        <authorList>
            <person name="Laine P."/>
            <person name="Deptula P."/>
            <person name="Varmanen P."/>
            <person name="Auvinen P."/>
        </authorList>
    </citation>
    <scope>NUCLEOTIDE SEQUENCE [LARGE SCALE GENOMIC DNA]</scope>
    <source>
        <strain evidence="4 5">JS278</strain>
    </source>
</reference>
<evidence type="ECO:0000256" key="3">
    <source>
        <dbReference type="ARBA" id="ARBA00022833"/>
    </source>
</evidence>
<evidence type="ECO:0000256" key="1">
    <source>
        <dbReference type="ARBA" id="ARBA00022676"/>
    </source>
</evidence>
<keyword evidence="5" id="KW-1185">Reference proteome</keyword>
<dbReference type="KEGG" id="acij:JS278_02538"/>
<evidence type="ECO:0000313" key="5">
    <source>
        <dbReference type="Proteomes" id="UP000251995"/>
    </source>
</evidence>
<dbReference type="GO" id="GO:0016787">
    <property type="term" value="F:hydrolase activity"/>
    <property type="evidence" value="ECO:0007669"/>
    <property type="project" value="UniProtKB-KW"/>
</dbReference>